<gene>
    <name evidence="1" type="ORF">PHMEG_00026376</name>
</gene>
<comment type="caution">
    <text evidence="1">The sequence shown here is derived from an EMBL/GenBank/DDBJ whole genome shotgun (WGS) entry which is preliminary data.</text>
</comment>
<reference evidence="2" key="1">
    <citation type="submission" date="2017-03" db="EMBL/GenBank/DDBJ databases">
        <title>Phytopthora megakarya and P. palmivora, two closely related causual agents of cacao black pod achieved similar genome size and gene model numbers by different mechanisms.</title>
        <authorList>
            <person name="Ali S."/>
            <person name="Shao J."/>
            <person name="Larry D.J."/>
            <person name="Kronmiller B."/>
            <person name="Shen D."/>
            <person name="Strem M.D."/>
            <person name="Melnick R.L."/>
            <person name="Guiltinan M.J."/>
            <person name="Tyler B.M."/>
            <person name="Meinhardt L.W."/>
            <person name="Bailey B.A."/>
        </authorList>
    </citation>
    <scope>NUCLEOTIDE SEQUENCE [LARGE SCALE GENOMIC DNA]</scope>
    <source>
        <strain evidence="2">zdho120</strain>
    </source>
</reference>
<dbReference type="EMBL" id="NBNE01006380">
    <property type="protein sequence ID" value="OWZ02116.1"/>
    <property type="molecule type" value="Genomic_DNA"/>
</dbReference>
<evidence type="ECO:0000313" key="1">
    <source>
        <dbReference type="EMBL" id="OWZ02116.1"/>
    </source>
</evidence>
<accession>A0A225V8L4</accession>
<feature type="non-terminal residue" evidence="1">
    <location>
        <position position="1"/>
    </location>
</feature>
<organism evidence="1 2">
    <name type="scientific">Phytophthora megakarya</name>
    <dbReference type="NCBI Taxonomy" id="4795"/>
    <lineage>
        <taxon>Eukaryota</taxon>
        <taxon>Sar</taxon>
        <taxon>Stramenopiles</taxon>
        <taxon>Oomycota</taxon>
        <taxon>Peronosporomycetes</taxon>
        <taxon>Peronosporales</taxon>
        <taxon>Peronosporaceae</taxon>
        <taxon>Phytophthora</taxon>
    </lineage>
</organism>
<keyword evidence="2" id="KW-1185">Reference proteome</keyword>
<proteinExistence type="predicted"/>
<sequence>KREYISIAACENSIMLLRWLVGTSLDINSAIIFASKNFVEMTWWMS</sequence>
<name>A0A225V8L4_9STRA</name>
<dbReference type="AlphaFoldDB" id="A0A225V8L4"/>
<evidence type="ECO:0000313" key="2">
    <source>
        <dbReference type="Proteomes" id="UP000198211"/>
    </source>
</evidence>
<protein>
    <submittedName>
        <fullName evidence="1">Uncharacterized protein</fullName>
    </submittedName>
</protein>
<dbReference type="Proteomes" id="UP000198211">
    <property type="component" value="Unassembled WGS sequence"/>
</dbReference>